<evidence type="ECO:0000313" key="7">
    <source>
        <dbReference type="EMBL" id="RCH94410.1"/>
    </source>
</evidence>
<feature type="region of interest" description="Disordered" evidence="5">
    <location>
        <begin position="196"/>
        <end position="215"/>
    </location>
</feature>
<evidence type="ECO:0000256" key="4">
    <source>
        <dbReference type="ARBA" id="ARBA00022833"/>
    </source>
</evidence>
<keyword evidence="4" id="KW-0862">Zinc</keyword>
<evidence type="ECO:0000256" key="2">
    <source>
        <dbReference type="ARBA" id="ARBA00022737"/>
    </source>
</evidence>
<organism evidence="7 8">
    <name type="scientific">Rhizopus azygosporus</name>
    <name type="common">Rhizopus microsporus var. azygosporus</name>
    <dbReference type="NCBI Taxonomy" id="86630"/>
    <lineage>
        <taxon>Eukaryota</taxon>
        <taxon>Fungi</taxon>
        <taxon>Fungi incertae sedis</taxon>
        <taxon>Mucoromycota</taxon>
        <taxon>Mucoromycotina</taxon>
        <taxon>Mucoromycetes</taxon>
        <taxon>Mucorales</taxon>
        <taxon>Mucorineae</taxon>
        <taxon>Rhizopodaceae</taxon>
        <taxon>Rhizopus</taxon>
    </lineage>
</organism>
<dbReference type="SMART" id="SM00355">
    <property type="entry name" value="ZnF_C2H2"/>
    <property type="match status" value="3"/>
</dbReference>
<dbReference type="InterPro" id="IPR036236">
    <property type="entry name" value="Znf_C2H2_sf"/>
</dbReference>
<keyword evidence="1" id="KW-0479">Metal-binding</keyword>
<keyword evidence="8" id="KW-1185">Reference proteome</keyword>
<keyword evidence="2" id="KW-0677">Repeat</keyword>
<feature type="compositionally biased region" description="Low complexity" evidence="5">
    <location>
        <begin position="254"/>
        <end position="268"/>
    </location>
</feature>
<feature type="compositionally biased region" description="Polar residues" evidence="5">
    <location>
        <begin position="197"/>
        <end position="215"/>
    </location>
</feature>
<feature type="region of interest" description="Disordered" evidence="5">
    <location>
        <begin position="62"/>
        <end position="88"/>
    </location>
</feature>
<dbReference type="AlphaFoldDB" id="A0A367JWV3"/>
<accession>A0A367JWV3</accession>
<dbReference type="Gene3D" id="3.30.160.60">
    <property type="entry name" value="Classic Zinc Finger"/>
    <property type="match status" value="2"/>
</dbReference>
<evidence type="ECO:0000259" key="6">
    <source>
        <dbReference type="PROSITE" id="PS00028"/>
    </source>
</evidence>
<dbReference type="PANTHER" id="PTHR23057">
    <property type="entry name" value="JUXTAPOSED WITH ANOTHER ZINC FINGER PROTEIN 1"/>
    <property type="match status" value="1"/>
</dbReference>
<dbReference type="InterPro" id="IPR051580">
    <property type="entry name" value="ZnF-Chromatin_assoc"/>
</dbReference>
<proteinExistence type="predicted"/>
<dbReference type="InterPro" id="IPR013087">
    <property type="entry name" value="Znf_C2H2_type"/>
</dbReference>
<name>A0A367JWV3_RHIAZ</name>
<dbReference type="PROSITE" id="PS00028">
    <property type="entry name" value="ZINC_FINGER_C2H2_1"/>
    <property type="match status" value="2"/>
</dbReference>
<keyword evidence="3" id="KW-0863">Zinc-finger</keyword>
<sequence length="476" mass="53198">MYQPFYGYGQHSQSQQQPQQQPQRPSQSFQYSQNTNPAFNQQSTQHYPPTTAAESRVNLPNFSAYLPSQPPMTNDNTHTSINQSMPTTNTTTMATSAALRTGSPQLLSNKNDKTPLLNQSYNYNSVIRQSTNNQLKPSLPSSPGHNHQPQHYPHSNNFNTQDIVTGLTQSNAANSNGGTNYNTIDIGRIAHSPALSGGNQLPTLPPLNTASQPSPRLQRINEKWPNNMNEELARSTSNATLISTSSSNPSLLLQQHQQQQQQQQQRQQDPSILMQYHDAGDRSRLITSAYTTPQQQHTHTQPNQPDIFGEIGPYGCGVVGCFASFSVSNGLFYHMKNSHPNLEQTEKPYRCAVPNCTKRYKNINGLQYHLREAKGSSGHGCIDGDGNSANIKPFQCQVPGCKKAYRTANGLRYHQVHGHNITPHEQVMLSGLQPSSTPQQMTLQHTMTPEQSQQQQQQSLPHFRLQRDRWLLNNNI</sequence>
<reference evidence="7 8" key="1">
    <citation type="journal article" date="2018" name="G3 (Bethesda)">
        <title>Phylogenetic and Phylogenomic Definition of Rhizopus Species.</title>
        <authorList>
            <person name="Gryganskyi A.P."/>
            <person name="Golan J."/>
            <person name="Dolatabadi S."/>
            <person name="Mondo S."/>
            <person name="Robb S."/>
            <person name="Idnurm A."/>
            <person name="Muszewska A."/>
            <person name="Steczkiewicz K."/>
            <person name="Masonjones S."/>
            <person name="Liao H.L."/>
            <person name="Gajdeczka M.T."/>
            <person name="Anike F."/>
            <person name="Vuek A."/>
            <person name="Anishchenko I.M."/>
            <person name="Voigt K."/>
            <person name="de Hoog G.S."/>
            <person name="Smith M.E."/>
            <person name="Heitman J."/>
            <person name="Vilgalys R."/>
            <person name="Stajich J.E."/>
        </authorList>
    </citation>
    <scope>NUCLEOTIDE SEQUENCE [LARGE SCALE GENOMIC DNA]</scope>
    <source>
        <strain evidence="7 8">CBS 357.93</strain>
    </source>
</reference>
<feature type="region of interest" description="Disordered" evidence="5">
    <location>
        <begin position="433"/>
        <end position="461"/>
    </location>
</feature>
<evidence type="ECO:0000256" key="1">
    <source>
        <dbReference type="ARBA" id="ARBA00022723"/>
    </source>
</evidence>
<comment type="caution">
    <text evidence="7">The sequence shown here is derived from an EMBL/GenBank/DDBJ whole genome shotgun (WGS) entry which is preliminary data.</text>
</comment>
<feature type="region of interest" description="Disordered" evidence="5">
    <location>
        <begin position="133"/>
        <end position="161"/>
    </location>
</feature>
<dbReference type="PANTHER" id="PTHR23057:SF0">
    <property type="entry name" value="JUXTAPOSED WITH ANOTHER ZINC FINGER PROTEIN 1"/>
    <property type="match status" value="1"/>
</dbReference>
<dbReference type="GO" id="GO:0008270">
    <property type="term" value="F:zinc ion binding"/>
    <property type="evidence" value="ECO:0007669"/>
    <property type="project" value="UniProtKB-KW"/>
</dbReference>
<dbReference type="OrthoDB" id="3269380at2759"/>
<dbReference type="EMBL" id="PJQL01000581">
    <property type="protein sequence ID" value="RCH94410.1"/>
    <property type="molecule type" value="Genomic_DNA"/>
</dbReference>
<gene>
    <name evidence="7" type="ORF">CU097_010458</name>
</gene>
<dbReference type="SUPFAM" id="SSF57667">
    <property type="entry name" value="beta-beta-alpha zinc fingers"/>
    <property type="match status" value="2"/>
</dbReference>
<evidence type="ECO:0000256" key="5">
    <source>
        <dbReference type="SAM" id="MobiDB-lite"/>
    </source>
</evidence>
<dbReference type="Proteomes" id="UP000252139">
    <property type="component" value="Unassembled WGS sequence"/>
</dbReference>
<evidence type="ECO:0000256" key="3">
    <source>
        <dbReference type="ARBA" id="ARBA00022771"/>
    </source>
</evidence>
<evidence type="ECO:0000313" key="8">
    <source>
        <dbReference type="Proteomes" id="UP000252139"/>
    </source>
</evidence>
<dbReference type="GO" id="GO:0005634">
    <property type="term" value="C:nucleus"/>
    <property type="evidence" value="ECO:0007669"/>
    <property type="project" value="TreeGrafter"/>
</dbReference>
<dbReference type="STRING" id="86630.A0A367JWV3"/>
<feature type="region of interest" description="Disordered" evidence="5">
    <location>
        <begin position="250"/>
        <end position="270"/>
    </location>
</feature>
<feature type="compositionally biased region" description="Polar residues" evidence="5">
    <location>
        <begin position="34"/>
        <end position="48"/>
    </location>
</feature>
<feature type="domain" description="C2H2-type" evidence="6">
    <location>
        <begin position="396"/>
        <end position="419"/>
    </location>
</feature>
<feature type="domain" description="C2H2-type" evidence="6">
    <location>
        <begin position="316"/>
        <end position="339"/>
    </location>
</feature>
<protein>
    <recommendedName>
        <fullName evidence="6">C2H2-type domain-containing protein</fullName>
    </recommendedName>
</protein>
<feature type="compositionally biased region" description="Polar residues" evidence="5">
    <location>
        <begin position="71"/>
        <end position="86"/>
    </location>
</feature>
<feature type="compositionally biased region" description="Polar residues" evidence="5">
    <location>
        <begin position="433"/>
        <end position="450"/>
    </location>
</feature>
<feature type="region of interest" description="Disordered" evidence="5">
    <location>
        <begin position="1"/>
        <end position="48"/>
    </location>
</feature>
<feature type="compositionally biased region" description="Low complexity" evidence="5">
    <location>
        <begin position="10"/>
        <end position="33"/>
    </location>
</feature>